<reference evidence="3" key="1">
    <citation type="submission" date="2020-05" db="EMBL/GenBank/DDBJ databases">
        <authorList>
            <person name="Chiriac C."/>
            <person name="Salcher M."/>
            <person name="Ghai R."/>
            <person name="Kavagutti S V."/>
        </authorList>
    </citation>
    <scope>NUCLEOTIDE SEQUENCE</scope>
</reference>
<evidence type="ECO:0000313" key="2">
    <source>
        <dbReference type="EMBL" id="CAB4176507.1"/>
    </source>
</evidence>
<organism evidence="3">
    <name type="scientific">uncultured Caudovirales phage</name>
    <dbReference type="NCBI Taxonomy" id="2100421"/>
    <lineage>
        <taxon>Viruses</taxon>
        <taxon>Duplodnaviria</taxon>
        <taxon>Heunggongvirae</taxon>
        <taxon>Uroviricota</taxon>
        <taxon>Caudoviricetes</taxon>
        <taxon>Peduoviridae</taxon>
        <taxon>Maltschvirus</taxon>
        <taxon>Maltschvirus maltsch</taxon>
    </lineage>
</organism>
<accession>A0A6J5R3A6</accession>
<dbReference type="EMBL" id="LR796939">
    <property type="protein sequence ID" value="CAB4176507.1"/>
    <property type="molecule type" value="Genomic_DNA"/>
</dbReference>
<evidence type="ECO:0000313" key="3">
    <source>
        <dbReference type="EMBL" id="CAB4190432.1"/>
    </source>
</evidence>
<name>A0A6J5R3A6_9CAUD</name>
<dbReference type="EMBL" id="LR797150">
    <property type="protein sequence ID" value="CAB4190432.1"/>
    <property type="molecule type" value="Genomic_DNA"/>
</dbReference>
<dbReference type="EMBL" id="LR796459">
    <property type="protein sequence ID" value="CAB4145739.1"/>
    <property type="molecule type" value="Genomic_DNA"/>
</dbReference>
<gene>
    <name evidence="3" type="ORF">UFOVP1204_70</name>
    <name evidence="1" type="ORF">UFOVP473_31</name>
    <name evidence="2" type="ORF">UFOVP983_31</name>
</gene>
<protein>
    <submittedName>
        <fullName evidence="3">Uncharacterized protein</fullName>
    </submittedName>
</protein>
<sequence>MAHKIHLRQGVNGTTACAARGERNGKVIRNSRTTYQGMSAVAVNPEEFRATPAMDRCAHCCDRFTAMMNARRAKHGLPLYADAMTKTLK</sequence>
<proteinExistence type="predicted"/>
<evidence type="ECO:0000313" key="1">
    <source>
        <dbReference type="EMBL" id="CAB4145739.1"/>
    </source>
</evidence>